<evidence type="ECO:0000313" key="2">
    <source>
        <dbReference type="EMBL" id="RZS90785.1"/>
    </source>
</evidence>
<keyword evidence="2" id="KW-0687">Ribonucleoprotein</keyword>
<name>A0A4Q7NUJ3_9ACTN</name>
<dbReference type="InterPro" id="IPR003776">
    <property type="entry name" value="YcaO-like_dom"/>
</dbReference>
<keyword evidence="2" id="KW-0808">Transferase</keyword>
<proteinExistence type="predicted"/>
<protein>
    <submittedName>
        <fullName evidence="2">Ribosomal protein S12 methylthiotransferase accessory factor</fullName>
    </submittedName>
</protein>
<keyword evidence="3" id="KW-1185">Reference proteome</keyword>
<dbReference type="EMBL" id="SGXD01000001">
    <property type="protein sequence ID" value="RZS90785.1"/>
    <property type="molecule type" value="Genomic_DNA"/>
</dbReference>
<dbReference type="PANTHER" id="PTHR37809:SF1">
    <property type="entry name" value="RIBOSOMAL PROTEIN S12 METHYLTHIOTRANSFERASE ACCESSORY FACTOR YCAO"/>
    <property type="match status" value="1"/>
</dbReference>
<dbReference type="Proteomes" id="UP000293638">
    <property type="component" value="Unassembled WGS sequence"/>
</dbReference>
<dbReference type="RefSeq" id="WP_130490932.1">
    <property type="nucleotide sequence ID" value="NZ_SGXD01000001.1"/>
</dbReference>
<dbReference type="AlphaFoldDB" id="A0A4Q7NUJ3"/>
<evidence type="ECO:0000313" key="3">
    <source>
        <dbReference type="Proteomes" id="UP000293638"/>
    </source>
</evidence>
<reference evidence="2 3" key="1">
    <citation type="submission" date="2019-02" db="EMBL/GenBank/DDBJ databases">
        <title>Genomic Encyclopedia of Type Strains, Phase IV (KMG-IV): sequencing the most valuable type-strain genomes for metagenomic binning, comparative biology and taxonomic classification.</title>
        <authorList>
            <person name="Goeker M."/>
        </authorList>
    </citation>
    <scope>NUCLEOTIDE SEQUENCE [LARGE SCALE GENOMIC DNA]</scope>
    <source>
        <strain evidence="2 3">DSM 45622</strain>
    </source>
</reference>
<comment type="caution">
    <text evidence="2">The sequence shown here is derived from an EMBL/GenBank/DDBJ whole genome shotgun (WGS) entry which is preliminary data.</text>
</comment>
<feature type="domain" description="YcaO" evidence="1">
    <location>
        <begin position="51"/>
        <end position="439"/>
    </location>
</feature>
<dbReference type="GO" id="GO:0005840">
    <property type="term" value="C:ribosome"/>
    <property type="evidence" value="ECO:0007669"/>
    <property type="project" value="UniProtKB-KW"/>
</dbReference>
<dbReference type="PROSITE" id="PS51664">
    <property type="entry name" value="YCAO"/>
    <property type="match status" value="1"/>
</dbReference>
<dbReference type="GO" id="GO:0016740">
    <property type="term" value="F:transferase activity"/>
    <property type="evidence" value="ECO:0007669"/>
    <property type="project" value="UniProtKB-KW"/>
</dbReference>
<sequence length="496" mass="52671">MTVLTTGSDFYVRQLPPGEVVEFATTPLDVTGVPAWSAAWRGPDGWHTGLGYGVDEEAARLSAWGEAAESALLTLALQEATPVRASYRALLRDRGDRGVVDPMSLCLEAGSAYSDDRVLDWVPMARWETGEEVLVPVDVAAPSGGALPAAACDVPGGRLLTLITNGDGAGDSPERAVAHALGELLQRDGNGLRFRALDAGVVVDLGPGDADVQDPATRELLHRLRGLGIAVTPKLASTEDGVSNLYVVGDDPTPPQPVMATAAGEAASLDRESALRKAVLEFAAARARKAFMHGPLADVARIAPEGYLDRFRPDLAAQEPRALREMLRWLALPTDELREVVAPAVRTRRETVRFADLPTDDALAGPRETLQALLELLRGKGLDVLVLLARQGDAYAAKVVVPGLEVETMSYGRIGERNVRRLLDAGDGTTGLHGIAGLGAPPAGAVPVLLRDDAVERLGGRPWFDRAAVDAVVGPLYPLYREPGRHAVQALLEEGR</sequence>
<dbReference type="Gene3D" id="3.30.160.660">
    <property type="match status" value="1"/>
</dbReference>
<keyword evidence="2" id="KW-0689">Ribosomal protein</keyword>
<organism evidence="2 3">
    <name type="scientific">Motilibacter rhizosphaerae</name>
    <dbReference type="NCBI Taxonomy" id="598652"/>
    <lineage>
        <taxon>Bacteria</taxon>
        <taxon>Bacillati</taxon>
        <taxon>Actinomycetota</taxon>
        <taxon>Actinomycetes</taxon>
        <taxon>Motilibacterales</taxon>
        <taxon>Motilibacteraceae</taxon>
        <taxon>Motilibacter</taxon>
    </lineage>
</organism>
<dbReference type="Pfam" id="PF02624">
    <property type="entry name" value="YcaO"/>
    <property type="match status" value="1"/>
</dbReference>
<evidence type="ECO:0000259" key="1">
    <source>
        <dbReference type="PROSITE" id="PS51664"/>
    </source>
</evidence>
<dbReference type="OrthoDB" id="2379922at2"/>
<dbReference type="PANTHER" id="PTHR37809">
    <property type="entry name" value="RIBOSOMAL PROTEIN S12 METHYLTHIOTRANSFERASE ACCESSORY FACTOR YCAO"/>
    <property type="match status" value="1"/>
</dbReference>
<gene>
    <name evidence="2" type="ORF">EV189_0012</name>
</gene>
<accession>A0A4Q7NUJ3</accession>